<dbReference type="GO" id="GO:0046872">
    <property type="term" value="F:metal ion binding"/>
    <property type="evidence" value="ECO:0007669"/>
    <property type="project" value="UniProtKB-KW"/>
</dbReference>
<evidence type="ECO:0000313" key="6">
    <source>
        <dbReference type="EMBL" id="KAE8699440.1"/>
    </source>
</evidence>
<name>A0A6A3A544_HIBSY</name>
<dbReference type="PANTHER" id="PTHR20889">
    <property type="entry name" value="PHOSPHATASE, ORPHAN 1, 2"/>
    <property type="match status" value="1"/>
</dbReference>
<dbReference type="Gene3D" id="3.40.50.1000">
    <property type="entry name" value="HAD superfamily/HAD-like"/>
    <property type="match status" value="1"/>
</dbReference>
<dbReference type="EMBL" id="VEPZ02001038">
    <property type="protein sequence ID" value="KAE8699440.1"/>
    <property type="molecule type" value="Genomic_DNA"/>
</dbReference>
<evidence type="ECO:0000256" key="3">
    <source>
        <dbReference type="ARBA" id="ARBA00022801"/>
    </source>
</evidence>
<keyword evidence="4 5" id="KW-0460">Magnesium</keyword>
<evidence type="ECO:0000256" key="5">
    <source>
        <dbReference type="PIRSR" id="PIRSR031051-3"/>
    </source>
</evidence>
<accession>A0A6A3A544</accession>
<comment type="cofactor">
    <cofactor evidence="1 5">
        <name>Mg(2+)</name>
        <dbReference type="ChEBI" id="CHEBI:18420"/>
    </cofactor>
</comment>
<evidence type="ECO:0000256" key="1">
    <source>
        <dbReference type="ARBA" id="ARBA00001946"/>
    </source>
</evidence>
<dbReference type="SUPFAM" id="SSF56784">
    <property type="entry name" value="HAD-like"/>
    <property type="match status" value="1"/>
</dbReference>
<evidence type="ECO:0000256" key="4">
    <source>
        <dbReference type="ARBA" id="ARBA00022842"/>
    </source>
</evidence>
<reference evidence="6" key="1">
    <citation type="submission" date="2019-09" db="EMBL/GenBank/DDBJ databases">
        <title>Draft genome information of white flower Hibiscus syriacus.</title>
        <authorList>
            <person name="Kim Y.-M."/>
        </authorList>
    </citation>
    <scope>NUCLEOTIDE SEQUENCE [LARGE SCALE GENOMIC DNA]</scope>
    <source>
        <strain evidence="6">YM2019G1</strain>
    </source>
</reference>
<dbReference type="GO" id="GO:0016791">
    <property type="term" value="F:phosphatase activity"/>
    <property type="evidence" value="ECO:0007669"/>
    <property type="project" value="InterPro"/>
</dbReference>
<dbReference type="Proteomes" id="UP000436088">
    <property type="component" value="Unassembled WGS sequence"/>
</dbReference>
<dbReference type="Pfam" id="PF06888">
    <property type="entry name" value="Put_Phosphatase"/>
    <property type="match status" value="1"/>
</dbReference>
<protein>
    <submittedName>
        <fullName evidence="6">Inorganic pyrophosphatase 2</fullName>
    </submittedName>
</protein>
<dbReference type="AlphaFoldDB" id="A0A6A3A544"/>
<keyword evidence="3" id="KW-0378">Hydrolase</keyword>
<dbReference type="NCBIfam" id="TIGR01489">
    <property type="entry name" value="DKMTPPase-SF"/>
    <property type="match status" value="1"/>
</dbReference>
<proteinExistence type="predicted"/>
<evidence type="ECO:0000256" key="2">
    <source>
        <dbReference type="ARBA" id="ARBA00022723"/>
    </source>
</evidence>
<comment type="caution">
    <text evidence="6">The sequence shown here is derived from an EMBL/GenBank/DDBJ whole genome shotgun (WGS) entry which is preliminary data.</text>
</comment>
<dbReference type="InterPro" id="IPR016965">
    <property type="entry name" value="Pase_PHOSPHO-typ"/>
</dbReference>
<keyword evidence="7" id="KW-1185">Reference proteome</keyword>
<dbReference type="InterPro" id="IPR006384">
    <property type="entry name" value="HAD_hydro_PyrdxlP_Pase-like"/>
</dbReference>
<organism evidence="6 7">
    <name type="scientific">Hibiscus syriacus</name>
    <name type="common">Rose of Sharon</name>
    <dbReference type="NCBI Taxonomy" id="106335"/>
    <lineage>
        <taxon>Eukaryota</taxon>
        <taxon>Viridiplantae</taxon>
        <taxon>Streptophyta</taxon>
        <taxon>Embryophyta</taxon>
        <taxon>Tracheophyta</taxon>
        <taxon>Spermatophyta</taxon>
        <taxon>Magnoliopsida</taxon>
        <taxon>eudicotyledons</taxon>
        <taxon>Gunneridae</taxon>
        <taxon>Pentapetalae</taxon>
        <taxon>rosids</taxon>
        <taxon>malvids</taxon>
        <taxon>Malvales</taxon>
        <taxon>Malvaceae</taxon>
        <taxon>Malvoideae</taxon>
        <taxon>Hibiscus</taxon>
    </lineage>
</organism>
<sequence>MPWNSLMDTMMGEIHAQGKTIDDIVDVLKRTPIHPMTVAAIKSAHALGCELRIVSDANMFFIETILEHLGLKECFSEINSNPGFVNEEGRLRIFPYHDFIKCSHGCNLNLCAPNMCKGMIIERIQASLEGRKKIIYLGDGVGDYCPTLRLGKSDHMMPRKNFPVWVLICRNPMLIEAEIHGWSDGEDLEQVLLQLISVVSVDAQLFSVDCKLQTANCKPCRHPTIPCLNPCLFLSRSVMVC</sequence>
<dbReference type="InterPro" id="IPR036412">
    <property type="entry name" value="HAD-like_sf"/>
</dbReference>
<keyword evidence="2 5" id="KW-0479">Metal-binding</keyword>
<gene>
    <name evidence="6" type="ORF">F3Y22_tig00110578pilonHSYRG00079</name>
</gene>
<dbReference type="PIRSF" id="PIRSF031051">
    <property type="entry name" value="PyrdxlP_Pase_PHOSPHO2"/>
    <property type="match status" value="1"/>
</dbReference>
<dbReference type="NCBIfam" id="TIGR01488">
    <property type="entry name" value="HAD-SF-IB"/>
    <property type="match status" value="1"/>
</dbReference>
<feature type="binding site" evidence="5">
    <location>
        <position position="139"/>
    </location>
    <ligand>
        <name>Mg(2+)</name>
        <dbReference type="ChEBI" id="CHEBI:18420"/>
    </ligand>
</feature>
<dbReference type="PANTHER" id="PTHR20889:SF12">
    <property type="entry name" value="LP01149P"/>
    <property type="match status" value="1"/>
</dbReference>
<dbReference type="InterPro" id="IPR023214">
    <property type="entry name" value="HAD_sf"/>
</dbReference>
<evidence type="ECO:0000313" key="7">
    <source>
        <dbReference type="Proteomes" id="UP000436088"/>
    </source>
</evidence>